<dbReference type="HOGENOM" id="CLU_852279_0_0_0"/>
<evidence type="ECO:0000256" key="1">
    <source>
        <dbReference type="SAM" id="MobiDB-lite"/>
    </source>
</evidence>
<sequence>MAGVRRSSHVPACAGSATPLPSLFGATAGWRKGSTDAPFAMDVGARPPFPLSPQRWTRRRRRGRIRLQRAPRTGGPDQPRWTLAGIRPSCTGGPSRALPGVHTIRDRLHVVWKRTRASRRSPAPEDDDQRAVIAVLLVRLHAAPERSRLGFLDAVPIARQPTLTTADAVRGDDQVRAYLRQRATTLARVGATLDGRTVQVGVRRATRSTAPTLALCAQALRATDLAVACIDVGHDPWTEHPHPDRLVVWEPHPTPAPCYRLSHWSTKPSAAASRKRGPVAVTDPAGAVADVCLVGSSESRSWGARCGKPCPPAALGGRSPPAARRG</sequence>
<feature type="compositionally biased region" description="Basic residues" evidence="1">
    <location>
        <begin position="56"/>
        <end position="69"/>
    </location>
</feature>
<gene>
    <name evidence="2" type="ordered locus">Rcas_3631</name>
</gene>
<reference evidence="2 3" key="1">
    <citation type="submission" date="2007-08" db="EMBL/GenBank/DDBJ databases">
        <title>Complete sequence of Roseiflexus castenholzii DSM 13941.</title>
        <authorList>
            <consortium name="US DOE Joint Genome Institute"/>
            <person name="Copeland A."/>
            <person name="Lucas S."/>
            <person name="Lapidus A."/>
            <person name="Barry K."/>
            <person name="Glavina del Rio T."/>
            <person name="Dalin E."/>
            <person name="Tice H."/>
            <person name="Pitluck S."/>
            <person name="Thompson L.S."/>
            <person name="Brettin T."/>
            <person name="Bruce D."/>
            <person name="Detter J.C."/>
            <person name="Han C."/>
            <person name="Tapia R."/>
            <person name="Schmutz J."/>
            <person name="Larimer F."/>
            <person name="Land M."/>
            <person name="Hauser L."/>
            <person name="Kyrpides N."/>
            <person name="Mikhailova N."/>
            <person name="Bryant D.A."/>
            <person name="Hanada S."/>
            <person name="Tsukatani Y."/>
            <person name="Richardson P."/>
        </authorList>
    </citation>
    <scope>NUCLEOTIDE SEQUENCE [LARGE SCALE GENOMIC DNA]</scope>
    <source>
        <strain evidence="3">DSM 13941 / HLO8</strain>
    </source>
</reference>
<keyword evidence="3" id="KW-1185">Reference proteome</keyword>
<protein>
    <submittedName>
        <fullName evidence="2">Uncharacterized protein</fullName>
    </submittedName>
</protein>
<feature type="region of interest" description="Disordered" evidence="1">
    <location>
        <begin position="299"/>
        <end position="326"/>
    </location>
</feature>
<organism evidence="2 3">
    <name type="scientific">Roseiflexus castenholzii (strain DSM 13941 / HLO8)</name>
    <dbReference type="NCBI Taxonomy" id="383372"/>
    <lineage>
        <taxon>Bacteria</taxon>
        <taxon>Bacillati</taxon>
        <taxon>Chloroflexota</taxon>
        <taxon>Chloroflexia</taxon>
        <taxon>Chloroflexales</taxon>
        <taxon>Roseiflexineae</taxon>
        <taxon>Roseiflexaceae</taxon>
        <taxon>Roseiflexus</taxon>
    </lineage>
</organism>
<evidence type="ECO:0000313" key="3">
    <source>
        <dbReference type="Proteomes" id="UP000000263"/>
    </source>
</evidence>
<proteinExistence type="predicted"/>
<name>A7NQ34_ROSCS</name>
<dbReference type="Proteomes" id="UP000000263">
    <property type="component" value="Chromosome"/>
</dbReference>
<dbReference type="EMBL" id="CP000804">
    <property type="protein sequence ID" value="ABU59680.1"/>
    <property type="molecule type" value="Genomic_DNA"/>
</dbReference>
<feature type="region of interest" description="Disordered" evidence="1">
    <location>
        <begin position="39"/>
        <end position="99"/>
    </location>
</feature>
<dbReference type="KEGG" id="rca:Rcas_3631"/>
<accession>A7NQ34</accession>
<evidence type="ECO:0000313" key="2">
    <source>
        <dbReference type="EMBL" id="ABU59680.1"/>
    </source>
</evidence>
<dbReference type="eggNOG" id="COG3335">
    <property type="taxonomic scope" value="Bacteria"/>
</dbReference>
<dbReference type="AlphaFoldDB" id="A7NQ34"/>